<reference evidence="3 4" key="1">
    <citation type="submission" date="2023-02" db="EMBL/GenBank/DDBJ databases">
        <title>LHISI_Scaffold_Assembly.</title>
        <authorList>
            <person name="Stuart O.P."/>
            <person name="Cleave R."/>
            <person name="Magrath M.J.L."/>
            <person name="Mikheyev A.S."/>
        </authorList>
    </citation>
    <scope>NUCLEOTIDE SEQUENCE [LARGE SCALE GENOMIC DNA]</scope>
    <source>
        <strain evidence="3">Daus_M_001</strain>
        <tissue evidence="3">Leg muscle</tissue>
    </source>
</reference>
<keyword evidence="2" id="KW-0472">Membrane</keyword>
<feature type="transmembrane region" description="Helical" evidence="2">
    <location>
        <begin position="55"/>
        <end position="77"/>
    </location>
</feature>
<keyword evidence="4" id="KW-1185">Reference proteome</keyword>
<feature type="compositionally biased region" description="Basic and acidic residues" evidence="1">
    <location>
        <begin position="1"/>
        <end position="14"/>
    </location>
</feature>
<gene>
    <name evidence="3" type="ORF">PR048_027177</name>
</gene>
<dbReference type="EMBL" id="JARBHB010000012">
    <property type="protein sequence ID" value="KAJ8870876.1"/>
    <property type="molecule type" value="Genomic_DNA"/>
</dbReference>
<keyword evidence="2" id="KW-0812">Transmembrane</keyword>
<feature type="compositionally biased region" description="Polar residues" evidence="1">
    <location>
        <begin position="121"/>
        <end position="130"/>
    </location>
</feature>
<feature type="compositionally biased region" description="Basic and acidic residues" evidence="1">
    <location>
        <begin position="103"/>
        <end position="119"/>
    </location>
</feature>
<organism evidence="3 4">
    <name type="scientific">Dryococelus australis</name>
    <dbReference type="NCBI Taxonomy" id="614101"/>
    <lineage>
        <taxon>Eukaryota</taxon>
        <taxon>Metazoa</taxon>
        <taxon>Ecdysozoa</taxon>
        <taxon>Arthropoda</taxon>
        <taxon>Hexapoda</taxon>
        <taxon>Insecta</taxon>
        <taxon>Pterygota</taxon>
        <taxon>Neoptera</taxon>
        <taxon>Polyneoptera</taxon>
        <taxon>Phasmatodea</taxon>
        <taxon>Verophasmatodea</taxon>
        <taxon>Anareolatae</taxon>
        <taxon>Phasmatidae</taxon>
        <taxon>Eurycanthinae</taxon>
        <taxon>Dryococelus</taxon>
    </lineage>
</organism>
<feature type="region of interest" description="Disordered" evidence="1">
    <location>
        <begin position="103"/>
        <end position="142"/>
    </location>
</feature>
<comment type="caution">
    <text evidence="3">The sequence shown here is derived from an EMBL/GenBank/DDBJ whole genome shotgun (WGS) entry which is preliminary data.</text>
</comment>
<feature type="region of interest" description="Disordered" evidence="1">
    <location>
        <begin position="1"/>
        <end position="44"/>
    </location>
</feature>
<evidence type="ECO:0000313" key="4">
    <source>
        <dbReference type="Proteomes" id="UP001159363"/>
    </source>
</evidence>
<accession>A0ABQ9GEP4</accession>
<evidence type="ECO:0000256" key="1">
    <source>
        <dbReference type="SAM" id="MobiDB-lite"/>
    </source>
</evidence>
<evidence type="ECO:0000256" key="2">
    <source>
        <dbReference type="SAM" id="Phobius"/>
    </source>
</evidence>
<proteinExistence type="predicted"/>
<keyword evidence="2" id="KW-1133">Transmembrane helix</keyword>
<sequence>MKERGKQEIPEKTRRPAASSGEIPTFEISGVAAPGIEPGSPCGERRAKMASVGKCFLGVLVLVAVTSAGSSIFSNVVDMVLHPKKALVRSCKPTRVIEVSMEQHRNEMGGKREIPEKTRRPASSSGTIPTCENPEVTRPGIEPGSPWWEASRLTFSHSGTFQGGVRLLTRWDLCCCADAAMSSATEMATRIPDAVIAKTLENSRGLLKRPHPLLGIPMLDPYNLSHLDITHNLTGISE</sequence>
<protein>
    <submittedName>
        <fullName evidence="3">Uncharacterized protein</fullName>
    </submittedName>
</protein>
<evidence type="ECO:0000313" key="3">
    <source>
        <dbReference type="EMBL" id="KAJ8870876.1"/>
    </source>
</evidence>
<dbReference type="Proteomes" id="UP001159363">
    <property type="component" value="Chromosome 11"/>
</dbReference>
<name>A0ABQ9GEP4_9NEOP</name>